<keyword evidence="3" id="KW-1185">Reference proteome</keyword>
<evidence type="ECO:0000313" key="2">
    <source>
        <dbReference type="EMBL" id="KAK8951622.1"/>
    </source>
</evidence>
<gene>
    <name evidence="2" type="ORF">KSP39_PZI004099</name>
</gene>
<feature type="compositionally biased region" description="Polar residues" evidence="1">
    <location>
        <begin position="1"/>
        <end position="21"/>
    </location>
</feature>
<proteinExistence type="predicted"/>
<sequence length="264" mass="28891">MTSLASPSSIGRSIHSPTSPRLASPHDPASPPSNPTQCIFNKLGLDSAAPSPTMALLQEKPRVSSAHDSTTIGFFWNARNNRLLAAISPPLSLSQTPVPPLLPPLLHLLCLLPLLSPLFSLPLCYPQLLHLKAWHRSNPASSESLVFLLWRAEVLMSYFDQYTAIQGLLQQIIVARVVSWEGDGAPFKETDEDITHQVLSVLKRKSDDDCQLLGLNPNFNIKNSRQLIFQPLLKSSSAGDLKLLKAYHPSKALTPEPSTSQGEL</sequence>
<dbReference type="Proteomes" id="UP001418222">
    <property type="component" value="Unassembled WGS sequence"/>
</dbReference>
<accession>A0AAP0BVA6</accession>
<name>A0AAP0BVA6_9ASPA</name>
<dbReference type="AlphaFoldDB" id="A0AAP0BVA6"/>
<reference evidence="2 3" key="1">
    <citation type="journal article" date="2022" name="Nat. Plants">
        <title>Genomes of leafy and leafless Platanthera orchids illuminate the evolution of mycoheterotrophy.</title>
        <authorList>
            <person name="Li M.H."/>
            <person name="Liu K.W."/>
            <person name="Li Z."/>
            <person name="Lu H.C."/>
            <person name="Ye Q.L."/>
            <person name="Zhang D."/>
            <person name="Wang J.Y."/>
            <person name="Li Y.F."/>
            <person name="Zhong Z.M."/>
            <person name="Liu X."/>
            <person name="Yu X."/>
            <person name="Liu D.K."/>
            <person name="Tu X.D."/>
            <person name="Liu B."/>
            <person name="Hao Y."/>
            <person name="Liao X.Y."/>
            <person name="Jiang Y.T."/>
            <person name="Sun W.H."/>
            <person name="Chen J."/>
            <person name="Chen Y.Q."/>
            <person name="Ai Y."/>
            <person name="Zhai J.W."/>
            <person name="Wu S.S."/>
            <person name="Zhou Z."/>
            <person name="Hsiao Y.Y."/>
            <person name="Wu W.L."/>
            <person name="Chen Y.Y."/>
            <person name="Lin Y.F."/>
            <person name="Hsu J.L."/>
            <person name="Li C.Y."/>
            <person name="Wang Z.W."/>
            <person name="Zhao X."/>
            <person name="Zhong W.Y."/>
            <person name="Ma X.K."/>
            <person name="Ma L."/>
            <person name="Huang J."/>
            <person name="Chen G.Z."/>
            <person name="Huang M.Z."/>
            <person name="Huang L."/>
            <person name="Peng D.H."/>
            <person name="Luo Y.B."/>
            <person name="Zou S.Q."/>
            <person name="Chen S.P."/>
            <person name="Lan S."/>
            <person name="Tsai W.C."/>
            <person name="Van de Peer Y."/>
            <person name="Liu Z.J."/>
        </authorList>
    </citation>
    <scope>NUCLEOTIDE SEQUENCE [LARGE SCALE GENOMIC DNA]</scope>
    <source>
        <strain evidence="2">Lor287</strain>
    </source>
</reference>
<dbReference type="EMBL" id="JBBWWQ010000003">
    <property type="protein sequence ID" value="KAK8951622.1"/>
    <property type="molecule type" value="Genomic_DNA"/>
</dbReference>
<feature type="region of interest" description="Disordered" evidence="1">
    <location>
        <begin position="1"/>
        <end position="36"/>
    </location>
</feature>
<evidence type="ECO:0000256" key="1">
    <source>
        <dbReference type="SAM" id="MobiDB-lite"/>
    </source>
</evidence>
<protein>
    <submittedName>
        <fullName evidence="2">Uncharacterized protein</fullName>
    </submittedName>
</protein>
<evidence type="ECO:0000313" key="3">
    <source>
        <dbReference type="Proteomes" id="UP001418222"/>
    </source>
</evidence>
<organism evidence="2 3">
    <name type="scientific">Platanthera zijinensis</name>
    <dbReference type="NCBI Taxonomy" id="2320716"/>
    <lineage>
        <taxon>Eukaryota</taxon>
        <taxon>Viridiplantae</taxon>
        <taxon>Streptophyta</taxon>
        <taxon>Embryophyta</taxon>
        <taxon>Tracheophyta</taxon>
        <taxon>Spermatophyta</taxon>
        <taxon>Magnoliopsida</taxon>
        <taxon>Liliopsida</taxon>
        <taxon>Asparagales</taxon>
        <taxon>Orchidaceae</taxon>
        <taxon>Orchidoideae</taxon>
        <taxon>Orchideae</taxon>
        <taxon>Orchidinae</taxon>
        <taxon>Platanthera</taxon>
    </lineage>
</organism>
<comment type="caution">
    <text evidence="2">The sequence shown here is derived from an EMBL/GenBank/DDBJ whole genome shotgun (WGS) entry which is preliminary data.</text>
</comment>